<evidence type="ECO:0000313" key="16">
    <source>
        <dbReference type="EMBL" id="GAA2358464.1"/>
    </source>
</evidence>
<dbReference type="EC" id="2.7.13.3" evidence="3"/>
<evidence type="ECO:0000256" key="7">
    <source>
        <dbReference type="ARBA" id="ARBA00022741"/>
    </source>
</evidence>
<dbReference type="Gene3D" id="1.20.120.620">
    <property type="entry name" value="Backbone structure of the membrane domain of e. Coli histidine kinase receptor kdpd"/>
    <property type="match status" value="1"/>
</dbReference>
<keyword evidence="11" id="KW-0902">Two-component regulatory system</keyword>
<dbReference type="Pfam" id="PF07730">
    <property type="entry name" value="HisKA_3"/>
    <property type="match status" value="1"/>
</dbReference>
<keyword evidence="12 13" id="KW-0472">Membrane</keyword>
<dbReference type="Proteomes" id="UP001501444">
    <property type="component" value="Unassembled WGS sequence"/>
</dbReference>
<comment type="catalytic activity">
    <reaction evidence="1">
        <text>ATP + protein L-histidine = ADP + protein N-phospho-L-histidine.</text>
        <dbReference type="EC" id="2.7.13.3"/>
    </reaction>
</comment>
<reference evidence="16 17" key="1">
    <citation type="journal article" date="2019" name="Int. J. Syst. Evol. Microbiol.">
        <title>The Global Catalogue of Microorganisms (GCM) 10K type strain sequencing project: providing services to taxonomists for standard genome sequencing and annotation.</title>
        <authorList>
            <consortium name="The Broad Institute Genomics Platform"/>
            <consortium name="The Broad Institute Genome Sequencing Center for Infectious Disease"/>
            <person name="Wu L."/>
            <person name="Ma J."/>
        </authorList>
    </citation>
    <scope>NUCLEOTIDE SEQUENCE [LARGE SCALE GENOMIC DNA]</scope>
    <source>
        <strain evidence="16 17">JCM 3272</strain>
    </source>
</reference>
<dbReference type="PANTHER" id="PTHR24421">
    <property type="entry name" value="NITRATE/NITRITE SENSOR PROTEIN NARX-RELATED"/>
    <property type="match status" value="1"/>
</dbReference>
<feature type="transmembrane region" description="Helical" evidence="13">
    <location>
        <begin position="46"/>
        <end position="74"/>
    </location>
</feature>
<evidence type="ECO:0000256" key="8">
    <source>
        <dbReference type="ARBA" id="ARBA00022777"/>
    </source>
</evidence>
<feature type="transmembrane region" description="Helical" evidence="13">
    <location>
        <begin position="94"/>
        <end position="112"/>
    </location>
</feature>
<evidence type="ECO:0000313" key="17">
    <source>
        <dbReference type="Proteomes" id="UP001501444"/>
    </source>
</evidence>
<keyword evidence="17" id="KW-1185">Reference proteome</keyword>
<sequence length="636" mass="66930">MLARLLPAVPPPAPLAVGAAALLIAAETLVLYGLRGVSYAGQLGEIYLLGVLVMASVWGVAAGVATAAASTVAFNYFLIAPSGLHLTLRRDFEQVVIFMVAAFIASGIANLARSRAIEAAQRRDEADFAAELARRTLSSDDVPGALTVASRRLAKLLELPYASIEFGDAPHDGYDAVLLLRDQGTALGVLRLPAGTPPATLERARARIVPSLEAVLRAARDREGIMTSLRASERESTALLVQQAALRRVATLVAAGAAPAEVFAAVTLELCRLFDDFGAALIRYEPDGTVSRVSGCDESGRPLPPAASIGIEGNNLASTIARTRRNARVDDYETATGPIAVNMRALGIRATVGVPVVVEGQLWGITVIMSSRPGPIPADAEERLVDFTDLLATAIANADNRAQLIASRARLVTTADEARRKFERDLHDGAQQRLVSLALELRMAADSVPTELPGVRSLLHQGVQGLNDMHKSLRELGRGIHPALSSQGGLAPALKALARRSTLPVELNLDIPQRLPERVEVASYFVVSEALANAAKHSHASVVLVAATADTTRIRLSIRDDGIGGADAGRGTGLVGLQDRVEALGGRLAVVSPPGQGMALTAEIPLENGDLEYGDVDNFAQRRAPGSVSGVDDHRA</sequence>
<dbReference type="InterPro" id="IPR003594">
    <property type="entry name" value="HATPase_dom"/>
</dbReference>
<keyword evidence="7" id="KW-0547">Nucleotide-binding</keyword>
<name>A0ABN3GQJ4_9ACTN</name>
<evidence type="ECO:0000256" key="2">
    <source>
        <dbReference type="ARBA" id="ARBA00004141"/>
    </source>
</evidence>
<keyword evidence="8" id="KW-0418">Kinase</keyword>
<protein>
    <recommendedName>
        <fullName evidence="3">histidine kinase</fullName>
        <ecNumber evidence="3">2.7.13.3</ecNumber>
    </recommendedName>
</protein>
<evidence type="ECO:0000256" key="10">
    <source>
        <dbReference type="ARBA" id="ARBA00022989"/>
    </source>
</evidence>
<evidence type="ECO:0000256" key="12">
    <source>
        <dbReference type="ARBA" id="ARBA00023136"/>
    </source>
</evidence>
<keyword evidence="9" id="KW-0067">ATP-binding</keyword>
<dbReference type="Pfam" id="PF01590">
    <property type="entry name" value="GAF"/>
    <property type="match status" value="1"/>
</dbReference>
<evidence type="ECO:0000259" key="15">
    <source>
        <dbReference type="SMART" id="SM00387"/>
    </source>
</evidence>
<comment type="subcellular location">
    <subcellularLocation>
        <location evidence="2">Membrane</location>
        <topology evidence="2">Multi-pass membrane protein</topology>
    </subcellularLocation>
</comment>
<accession>A0ABN3GQJ4</accession>
<dbReference type="InterPro" id="IPR011712">
    <property type="entry name" value="Sig_transdc_His_kin_sub3_dim/P"/>
</dbReference>
<dbReference type="InterPro" id="IPR038318">
    <property type="entry name" value="KdpD_sf"/>
</dbReference>
<keyword evidence="6 13" id="KW-0812">Transmembrane</keyword>
<organism evidence="16 17">
    <name type="scientific">Dactylosporangium salmoneum</name>
    <dbReference type="NCBI Taxonomy" id="53361"/>
    <lineage>
        <taxon>Bacteria</taxon>
        <taxon>Bacillati</taxon>
        <taxon>Actinomycetota</taxon>
        <taxon>Actinomycetes</taxon>
        <taxon>Micromonosporales</taxon>
        <taxon>Micromonosporaceae</taxon>
        <taxon>Dactylosporangium</taxon>
    </lineage>
</organism>
<gene>
    <name evidence="16" type="ORF">GCM10010170_052210</name>
</gene>
<evidence type="ECO:0000256" key="11">
    <source>
        <dbReference type="ARBA" id="ARBA00023012"/>
    </source>
</evidence>
<evidence type="ECO:0000256" key="1">
    <source>
        <dbReference type="ARBA" id="ARBA00000085"/>
    </source>
</evidence>
<evidence type="ECO:0000256" key="9">
    <source>
        <dbReference type="ARBA" id="ARBA00022840"/>
    </source>
</evidence>
<evidence type="ECO:0000256" key="3">
    <source>
        <dbReference type="ARBA" id="ARBA00012438"/>
    </source>
</evidence>
<dbReference type="InterPro" id="IPR003018">
    <property type="entry name" value="GAF"/>
</dbReference>
<dbReference type="SUPFAM" id="SSF55781">
    <property type="entry name" value="GAF domain-like"/>
    <property type="match status" value="1"/>
</dbReference>
<dbReference type="Pfam" id="PF13493">
    <property type="entry name" value="DUF4118"/>
    <property type="match status" value="1"/>
</dbReference>
<dbReference type="PANTHER" id="PTHR24421:SF10">
    <property type="entry name" value="NITRATE_NITRITE SENSOR PROTEIN NARQ"/>
    <property type="match status" value="1"/>
</dbReference>
<dbReference type="SMART" id="SM00065">
    <property type="entry name" value="GAF"/>
    <property type="match status" value="1"/>
</dbReference>
<dbReference type="SUPFAM" id="SSF55874">
    <property type="entry name" value="ATPase domain of HSP90 chaperone/DNA topoisomerase II/histidine kinase"/>
    <property type="match status" value="1"/>
</dbReference>
<dbReference type="InterPro" id="IPR050482">
    <property type="entry name" value="Sensor_HK_TwoCompSys"/>
</dbReference>
<comment type="caution">
    <text evidence="16">The sequence shown here is derived from an EMBL/GenBank/DDBJ whole genome shotgun (WGS) entry which is preliminary data.</text>
</comment>
<keyword evidence="10 13" id="KW-1133">Transmembrane helix</keyword>
<dbReference type="CDD" id="cd16917">
    <property type="entry name" value="HATPase_UhpB-NarQ-NarX-like"/>
    <property type="match status" value="1"/>
</dbReference>
<dbReference type="Gene3D" id="3.30.565.10">
    <property type="entry name" value="Histidine kinase-like ATPase, C-terminal domain"/>
    <property type="match status" value="1"/>
</dbReference>
<evidence type="ECO:0000256" key="13">
    <source>
        <dbReference type="SAM" id="Phobius"/>
    </source>
</evidence>
<proteinExistence type="predicted"/>
<feature type="transmembrane region" description="Helical" evidence="13">
    <location>
        <begin position="12"/>
        <end position="34"/>
    </location>
</feature>
<dbReference type="Pfam" id="PF02518">
    <property type="entry name" value="HATPase_c"/>
    <property type="match status" value="1"/>
</dbReference>
<evidence type="ECO:0000256" key="6">
    <source>
        <dbReference type="ARBA" id="ARBA00022692"/>
    </source>
</evidence>
<keyword evidence="4" id="KW-0597">Phosphoprotein</keyword>
<dbReference type="InterPro" id="IPR029016">
    <property type="entry name" value="GAF-like_dom_sf"/>
</dbReference>
<feature type="domain" description="Histidine kinase/HSP90-like ATPase" evidence="15">
    <location>
        <begin position="518"/>
        <end position="608"/>
    </location>
</feature>
<dbReference type="InterPro" id="IPR036890">
    <property type="entry name" value="HATPase_C_sf"/>
</dbReference>
<dbReference type="InterPro" id="IPR025201">
    <property type="entry name" value="KdpD_TM"/>
</dbReference>
<evidence type="ECO:0000256" key="4">
    <source>
        <dbReference type="ARBA" id="ARBA00022553"/>
    </source>
</evidence>
<dbReference type="SMART" id="SM00387">
    <property type="entry name" value="HATPase_c"/>
    <property type="match status" value="1"/>
</dbReference>
<dbReference type="EMBL" id="BAAARV010000046">
    <property type="protein sequence ID" value="GAA2358464.1"/>
    <property type="molecule type" value="Genomic_DNA"/>
</dbReference>
<evidence type="ECO:0000259" key="14">
    <source>
        <dbReference type="SMART" id="SM00065"/>
    </source>
</evidence>
<evidence type="ECO:0000256" key="5">
    <source>
        <dbReference type="ARBA" id="ARBA00022679"/>
    </source>
</evidence>
<dbReference type="Gene3D" id="3.30.450.40">
    <property type="match status" value="1"/>
</dbReference>
<feature type="domain" description="GAF" evidence="14">
    <location>
        <begin position="258"/>
        <end position="405"/>
    </location>
</feature>
<keyword evidence="5" id="KW-0808">Transferase</keyword>